<keyword evidence="1" id="KW-0732">Signal</keyword>
<dbReference type="Pfam" id="PF13004">
    <property type="entry name" value="BACON"/>
    <property type="match status" value="1"/>
</dbReference>
<evidence type="ECO:0000259" key="2">
    <source>
        <dbReference type="Pfam" id="PF13004"/>
    </source>
</evidence>
<reference evidence="3" key="1">
    <citation type="journal article" date="2021" name="PeerJ">
        <title>Extensive microbial diversity within the chicken gut microbiome revealed by metagenomics and culture.</title>
        <authorList>
            <person name="Gilroy R."/>
            <person name="Ravi A."/>
            <person name="Getino M."/>
            <person name="Pursley I."/>
            <person name="Horton D.L."/>
            <person name="Alikhan N.F."/>
            <person name="Baker D."/>
            <person name="Gharbi K."/>
            <person name="Hall N."/>
            <person name="Watson M."/>
            <person name="Adriaenssens E.M."/>
            <person name="Foster-Nyarko E."/>
            <person name="Jarju S."/>
            <person name="Secka A."/>
            <person name="Antonio M."/>
            <person name="Oren A."/>
            <person name="Chaudhuri R.R."/>
            <person name="La Ragione R."/>
            <person name="Hildebrand F."/>
            <person name="Pallen M.J."/>
        </authorList>
    </citation>
    <scope>NUCLEOTIDE SEQUENCE</scope>
    <source>
        <strain evidence="3">Gambia16-554</strain>
    </source>
</reference>
<comment type="caution">
    <text evidence="3">The sequence shown here is derived from an EMBL/GenBank/DDBJ whole genome shotgun (WGS) entry which is preliminary data.</text>
</comment>
<evidence type="ECO:0000256" key="1">
    <source>
        <dbReference type="SAM" id="SignalP"/>
    </source>
</evidence>
<dbReference type="EMBL" id="DXAW01000028">
    <property type="protein sequence ID" value="HIZ85100.1"/>
    <property type="molecule type" value="Genomic_DNA"/>
</dbReference>
<sequence>MKKAIYFKSALAAVAATLALTVMTGCEDDNQKTPGNQPEFTAATEGDIQANAKGGEYSIEYSLTNPVEGGRVSAAVETGCDWITDIDCESSDSKVTFTVEENKGNEAREAGITVTYSYGDDERVSFRVNVHQNTYADDLTDLTFTFDIKPKVHSAVVDIHPSDPAALYIVNAITDSYYQQGYTDEAIMQYFIDLYINAYGSAYSDYLFLGDFTGLEITGCEPHSSAYIIAFGVDPQSDRYNSVLAKEEFTTLSASETDASVTGEMSRFWAVEDLVAYNSEYEILEESSQDPQNGGSLYAALDFTFSGSAERAYFAIFIQTNDINFNNLTPEQETQLYNTTLSNGSMTYKEDPAQLFFMNPDENNLLCIVAEDSIGNYSAMYKHIINLKEENKSTDYATFDQVFNDFANWLTGYSVSSVSKIASPLANNSVVTPKIITLK</sequence>
<evidence type="ECO:0000313" key="4">
    <source>
        <dbReference type="Proteomes" id="UP000824115"/>
    </source>
</evidence>
<dbReference type="Proteomes" id="UP000824115">
    <property type="component" value="Unassembled WGS sequence"/>
</dbReference>
<dbReference type="InterPro" id="IPR013783">
    <property type="entry name" value="Ig-like_fold"/>
</dbReference>
<reference evidence="3" key="2">
    <citation type="submission" date="2021-04" db="EMBL/GenBank/DDBJ databases">
        <authorList>
            <person name="Gilroy R."/>
        </authorList>
    </citation>
    <scope>NUCLEOTIDE SEQUENCE</scope>
    <source>
        <strain evidence="3">Gambia16-554</strain>
    </source>
</reference>
<accession>A0A9D2K9E1</accession>
<feature type="signal peptide" evidence="1">
    <location>
        <begin position="1"/>
        <end position="24"/>
    </location>
</feature>
<feature type="domain" description="BACON" evidence="2">
    <location>
        <begin position="80"/>
        <end position="133"/>
    </location>
</feature>
<gene>
    <name evidence="3" type="ORF">IAC04_01225</name>
</gene>
<protein>
    <recommendedName>
        <fullName evidence="2">BACON domain-containing protein</fullName>
    </recommendedName>
</protein>
<proteinExistence type="predicted"/>
<dbReference type="PROSITE" id="PS51257">
    <property type="entry name" value="PROKAR_LIPOPROTEIN"/>
    <property type="match status" value="1"/>
</dbReference>
<evidence type="ECO:0000313" key="3">
    <source>
        <dbReference type="EMBL" id="HIZ85100.1"/>
    </source>
</evidence>
<dbReference type="AlphaFoldDB" id="A0A9D2K9E1"/>
<organism evidence="3 4">
    <name type="scientific">Candidatus Coprenecus stercoravium</name>
    <dbReference type="NCBI Taxonomy" id="2840735"/>
    <lineage>
        <taxon>Bacteria</taxon>
        <taxon>Pseudomonadati</taxon>
        <taxon>Bacteroidota</taxon>
        <taxon>Bacteroidia</taxon>
        <taxon>Bacteroidales</taxon>
        <taxon>Rikenellaceae</taxon>
        <taxon>Rikenellaceae incertae sedis</taxon>
        <taxon>Candidatus Coprenecus</taxon>
    </lineage>
</organism>
<dbReference type="InterPro" id="IPR024361">
    <property type="entry name" value="BACON"/>
</dbReference>
<name>A0A9D2K9E1_9BACT</name>
<dbReference type="Gene3D" id="2.60.40.10">
    <property type="entry name" value="Immunoglobulins"/>
    <property type="match status" value="1"/>
</dbReference>
<feature type="chain" id="PRO_5038658441" description="BACON domain-containing protein" evidence="1">
    <location>
        <begin position="25"/>
        <end position="439"/>
    </location>
</feature>